<evidence type="ECO:0000313" key="12">
    <source>
        <dbReference type="EMBL" id="OWM90037.1"/>
    </source>
</evidence>
<dbReference type="SMART" id="SM00487">
    <property type="entry name" value="DEXDc"/>
    <property type="match status" value="1"/>
</dbReference>
<evidence type="ECO:0000259" key="9">
    <source>
        <dbReference type="PROSITE" id="PS51050"/>
    </source>
</evidence>
<dbReference type="CDD" id="cd09917">
    <property type="entry name" value="F-box_SF"/>
    <property type="match status" value="1"/>
</dbReference>
<dbReference type="InterPro" id="IPR027417">
    <property type="entry name" value="P-loop_NTPase"/>
</dbReference>
<dbReference type="InterPro" id="IPR038718">
    <property type="entry name" value="SNF2-like_sf"/>
</dbReference>
<keyword evidence="6" id="KW-0067">ATP-binding</keyword>
<keyword evidence="1" id="KW-0479">Metal-binding</keyword>
<evidence type="ECO:0000256" key="5">
    <source>
        <dbReference type="ARBA" id="ARBA00022833"/>
    </source>
</evidence>
<feature type="region of interest" description="Disordered" evidence="7">
    <location>
        <begin position="578"/>
        <end position="604"/>
    </location>
</feature>
<keyword evidence="8" id="KW-0812">Transmembrane</keyword>
<dbReference type="GO" id="GO:0016787">
    <property type="term" value="F:hydrolase activity"/>
    <property type="evidence" value="ECO:0007669"/>
    <property type="project" value="UniProtKB-KW"/>
</dbReference>
<accession>A0A218XY97</accession>
<dbReference type="GO" id="GO:0008270">
    <property type="term" value="F:zinc ion binding"/>
    <property type="evidence" value="ECO:0007669"/>
    <property type="project" value="UniProtKB-KW"/>
</dbReference>
<organism evidence="12 13">
    <name type="scientific">Punica granatum</name>
    <name type="common">Pomegranate</name>
    <dbReference type="NCBI Taxonomy" id="22663"/>
    <lineage>
        <taxon>Eukaryota</taxon>
        <taxon>Viridiplantae</taxon>
        <taxon>Streptophyta</taxon>
        <taxon>Embryophyta</taxon>
        <taxon>Tracheophyta</taxon>
        <taxon>Spermatophyta</taxon>
        <taxon>Magnoliopsida</taxon>
        <taxon>eudicotyledons</taxon>
        <taxon>Gunneridae</taxon>
        <taxon>Pentapetalae</taxon>
        <taxon>rosids</taxon>
        <taxon>malvids</taxon>
        <taxon>Myrtales</taxon>
        <taxon>Lythraceae</taxon>
        <taxon>Punica</taxon>
    </lineage>
</organism>
<dbReference type="Pfam" id="PF00176">
    <property type="entry name" value="SNF2-rel_dom"/>
    <property type="match status" value="1"/>
</dbReference>
<sequence length="1427" mass="158828">MEEEDSVSVRKLCGFLCAVVAVPSPPPPDGRAREVLAHNTRCFIFGKGDEVGFRTEDGVVLSPVDNNALSNPVAAGDVSGSHSDQKGGTFSPPKAETSVSARISLEGSNAGGSGEVSTPANSVKCDYASRKGRGASSSKGKARRIGLVNGSMSVIHQLNALVAHKCLNIVARVLCVEERGCGESRAAVLVDVYLPVDVWSGWQFPQSKAVAGSLFYHLSCNWEERAALLAGGENYKGPHGDGRSLWNVSDCHVLGCKQHSVAMGSSKKKLFDLHEIFKSLPGIGRRGTVYSSRVDPIDNTYGSGIWDLSDDVLTKILTDLGPLDLIRIAATCRHLRSLAVSIMPCMKLKLFPHQQAAVEWMLQREQSSEVLWHPLYKEFVTEDGFTFCVNVVSGELTSGMAPKVKDFHGGLFCDEPGLGKTITALSLILKTQGKLADLPDGEQVIWCTHNGNQKCGYYELSGDNVASLSVLSGREAASQNAWREEISRDNILTDHSPYPSPKRARLMAPDEQMGGSNVSTSGERITLATSAQPGANKVPITCTRSLNHIKKNLLHAYEDEFEPFEEKNVGKDFLQREHAVKGTPSGSRKKQSIISSGSSYSCRRPGGVTADSLNYNETWIQCEACQKWRRLIGENSPDINVAWFCSMNVDPMYQSCSVPEECWDTRQPITKLPGFCPKGSLGAKEQNVAFFVNALKDHCTLITSQTKKALHWLAKLRPDQLSQMETTGLRSPCTVSVVDANDFHEIFQSFGLVKSVEKGNHKWYYPKNLQNLAFDVASLRIALSEPLNSVRLYLSRATLIVVPANLVDHWKTQIQRHVRLSQLRVHALTNRKKVAPHTLAWDYDIVITTFTRLSAEWAPRKKSVLQQVHWLRIILDEGHTLGSSLSLTNKLQMAISLAASSRWILTGTPTPNTPNSELSHLQILFRFLHEEVYGQIQKSWEAGILRPFEAEMEEGRARLLDLLHRCMISARKKDLQAIPPCIKKATLLDFMEEHAKSYNELVATVRRNILMADWNDPSHVESLLNRKQWKFRSTTIRNVRLSCCVAGHIKVTEAGEDIQETMDILSMQGLDAASEEYALIKYYLLYGGTCVRCKQWCRLPVITPCRHLLCLDCVALDREKCMFAGCGYSYEMQTPEARPDNPNPMWPVPKDLIELQPSYKQDDWDPDWQSTSSSKVAYLVQRLKEFNGANENKSNENYGVFLSEERLYPALLNNSRPLLATGFDRIMTEKVIIFSQFLEHIHVIEQQLTIAGIRFAGMYSPMPAANKVKSLATFQHDPTCMALLMDGSAALGLDLSFVSHVFLMEPIWDKSMEEQVISRAHRMGAARPIHVETLAMRGTIEQQMLELLQAMGLWTLLEGLLLLANAFAILNEDRFLSKRGWSMQEFPGGRTKSLKGQVIGLIYAMQYLRVPLIILNGLCIIVKMVSG</sequence>
<feature type="transmembrane region" description="Helical" evidence="8">
    <location>
        <begin position="1400"/>
        <end position="1425"/>
    </location>
</feature>
<evidence type="ECO:0000259" key="10">
    <source>
        <dbReference type="PROSITE" id="PS51192"/>
    </source>
</evidence>
<dbReference type="Pfam" id="PF00646">
    <property type="entry name" value="F-box"/>
    <property type="match status" value="1"/>
</dbReference>
<protein>
    <recommendedName>
        <fullName evidence="14">F-box protein At3g54460</fullName>
    </recommendedName>
</protein>
<evidence type="ECO:0000256" key="2">
    <source>
        <dbReference type="ARBA" id="ARBA00022741"/>
    </source>
</evidence>
<dbReference type="Pfam" id="PF08571">
    <property type="entry name" value="Yos1"/>
    <property type="match status" value="1"/>
</dbReference>
<keyword evidence="8" id="KW-0472">Membrane</keyword>
<dbReference type="CDD" id="cd18793">
    <property type="entry name" value="SF2_C_SNF"/>
    <property type="match status" value="1"/>
</dbReference>
<dbReference type="SMART" id="SM00490">
    <property type="entry name" value="HELICc"/>
    <property type="match status" value="1"/>
</dbReference>
<dbReference type="Pfam" id="PF07496">
    <property type="entry name" value="zf-CW"/>
    <property type="match status" value="1"/>
</dbReference>
<evidence type="ECO:0000256" key="3">
    <source>
        <dbReference type="ARBA" id="ARBA00022771"/>
    </source>
</evidence>
<evidence type="ECO:0000256" key="6">
    <source>
        <dbReference type="ARBA" id="ARBA00022840"/>
    </source>
</evidence>
<evidence type="ECO:0000256" key="4">
    <source>
        <dbReference type="ARBA" id="ARBA00022801"/>
    </source>
</evidence>
<dbReference type="Gene3D" id="3.40.50.10810">
    <property type="entry name" value="Tandem AAA-ATPase domain"/>
    <property type="match status" value="2"/>
</dbReference>
<dbReference type="GO" id="GO:0005634">
    <property type="term" value="C:nucleus"/>
    <property type="evidence" value="ECO:0007669"/>
    <property type="project" value="TreeGrafter"/>
</dbReference>
<dbReference type="EMBL" id="MTKT01000605">
    <property type="protein sequence ID" value="OWM90037.1"/>
    <property type="molecule type" value="Genomic_DNA"/>
</dbReference>
<dbReference type="SUPFAM" id="SSF52540">
    <property type="entry name" value="P-loop containing nucleoside triphosphate hydrolases"/>
    <property type="match status" value="3"/>
</dbReference>
<evidence type="ECO:0000256" key="7">
    <source>
        <dbReference type="SAM" id="MobiDB-lite"/>
    </source>
</evidence>
<dbReference type="PANTHER" id="PTHR45626:SF14">
    <property type="entry name" value="ATP-DEPENDENT DNA HELICASE (EUROFUNG)"/>
    <property type="match status" value="1"/>
</dbReference>
<dbReference type="PROSITE" id="PS51194">
    <property type="entry name" value="HELICASE_CTER"/>
    <property type="match status" value="1"/>
</dbReference>
<feature type="transmembrane region" description="Helical" evidence="8">
    <location>
        <begin position="1351"/>
        <end position="1370"/>
    </location>
</feature>
<dbReference type="InterPro" id="IPR011124">
    <property type="entry name" value="Znf_CW"/>
</dbReference>
<dbReference type="Gene3D" id="3.40.50.300">
    <property type="entry name" value="P-loop containing nucleotide triphosphate hydrolases"/>
    <property type="match status" value="1"/>
</dbReference>
<proteinExistence type="predicted"/>
<reference evidence="13" key="1">
    <citation type="journal article" date="2017" name="Plant J.">
        <title>The pomegranate (Punica granatum L.) genome and the genomics of punicalagin biosynthesis.</title>
        <authorList>
            <person name="Qin G."/>
            <person name="Xu C."/>
            <person name="Ming R."/>
            <person name="Tang H."/>
            <person name="Guyot R."/>
            <person name="Kramer E.M."/>
            <person name="Hu Y."/>
            <person name="Yi X."/>
            <person name="Qi Y."/>
            <person name="Xu X."/>
            <person name="Gao Z."/>
            <person name="Pan H."/>
            <person name="Jian J."/>
            <person name="Tian Y."/>
            <person name="Yue Z."/>
            <person name="Xu Y."/>
        </authorList>
    </citation>
    <scope>NUCLEOTIDE SEQUENCE [LARGE SCALE GENOMIC DNA]</scope>
    <source>
        <strain evidence="13">cv. Dabenzi</strain>
    </source>
</reference>
<keyword evidence="2" id="KW-0547">Nucleotide-binding</keyword>
<dbReference type="PANTHER" id="PTHR45626">
    <property type="entry name" value="TRANSCRIPTION TERMINATION FACTOR 2-RELATED"/>
    <property type="match status" value="1"/>
</dbReference>
<evidence type="ECO:0008006" key="14">
    <source>
        <dbReference type="Google" id="ProtNLM"/>
    </source>
</evidence>
<evidence type="ECO:0000256" key="8">
    <source>
        <dbReference type="SAM" id="Phobius"/>
    </source>
</evidence>
<feature type="domain" description="Helicase C-terminal" evidence="11">
    <location>
        <begin position="1222"/>
        <end position="1361"/>
    </location>
</feature>
<evidence type="ECO:0000259" key="11">
    <source>
        <dbReference type="PROSITE" id="PS51194"/>
    </source>
</evidence>
<dbReference type="CDD" id="cd16449">
    <property type="entry name" value="RING-HC"/>
    <property type="match status" value="1"/>
</dbReference>
<feature type="region of interest" description="Disordered" evidence="7">
    <location>
        <begin position="72"/>
        <end position="98"/>
    </location>
</feature>
<dbReference type="Gene3D" id="3.30.40.100">
    <property type="match status" value="1"/>
</dbReference>
<dbReference type="PROSITE" id="PS51192">
    <property type="entry name" value="HELICASE_ATP_BIND_1"/>
    <property type="match status" value="1"/>
</dbReference>
<dbReference type="InterPro" id="IPR050628">
    <property type="entry name" value="SNF2_RAD54_helicase_TF"/>
</dbReference>
<dbReference type="PROSITE" id="PS00518">
    <property type="entry name" value="ZF_RING_1"/>
    <property type="match status" value="1"/>
</dbReference>
<keyword evidence="8" id="KW-1133">Transmembrane helix</keyword>
<dbReference type="InterPro" id="IPR036047">
    <property type="entry name" value="F-box-like_dom_sf"/>
</dbReference>
<dbReference type="InterPro" id="IPR013880">
    <property type="entry name" value="Yos1"/>
</dbReference>
<dbReference type="InterPro" id="IPR001810">
    <property type="entry name" value="F-box_dom"/>
</dbReference>
<dbReference type="GO" id="GO:0006281">
    <property type="term" value="P:DNA repair"/>
    <property type="evidence" value="ECO:0007669"/>
    <property type="project" value="TreeGrafter"/>
</dbReference>
<dbReference type="Pfam" id="PF00271">
    <property type="entry name" value="Helicase_C"/>
    <property type="match status" value="1"/>
</dbReference>
<keyword evidence="3" id="KW-0863">Zinc-finger</keyword>
<dbReference type="PROSITE" id="PS51050">
    <property type="entry name" value="ZF_CW"/>
    <property type="match status" value="1"/>
</dbReference>
<evidence type="ECO:0000256" key="1">
    <source>
        <dbReference type="ARBA" id="ARBA00022723"/>
    </source>
</evidence>
<dbReference type="SMART" id="SM00256">
    <property type="entry name" value="FBOX"/>
    <property type="match status" value="1"/>
</dbReference>
<feature type="compositionally biased region" description="Low complexity" evidence="7">
    <location>
        <begin position="592"/>
        <end position="601"/>
    </location>
</feature>
<feature type="domain" description="Helicase ATP-binding" evidence="10">
    <location>
        <begin position="796"/>
        <end position="927"/>
    </location>
</feature>
<dbReference type="InterPro" id="IPR014001">
    <property type="entry name" value="Helicase_ATP-bd"/>
</dbReference>
<keyword evidence="4" id="KW-0378">Hydrolase</keyword>
<dbReference type="GO" id="GO:0005524">
    <property type="term" value="F:ATP binding"/>
    <property type="evidence" value="ECO:0007669"/>
    <property type="project" value="UniProtKB-KW"/>
</dbReference>
<evidence type="ECO:0000313" key="13">
    <source>
        <dbReference type="Proteomes" id="UP000197138"/>
    </source>
</evidence>
<gene>
    <name evidence="12" type="ORF">CDL15_Pgr026950</name>
</gene>
<name>A0A218XY97_PUNGR</name>
<dbReference type="CDD" id="cd18008">
    <property type="entry name" value="DEXDc_SHPRH-like"/>
    <property type="match status" value="1"/>
</dbReference>
<feature type="domain" description="CW-type" evidence="9">
    <location>
        <begin position="613"/>
        <end position="664"/>
    </location>
</feature>
<dbReference type="InterPro" id="IPR001650">
    <property type="entry name" value="Helicase_C-like"/>
</dbReference>
<dbReference type="InterPro" id="IPR017907">
    <property type="entry name" value="Znf_RING_CS"/>
</dbReference>
<keyword evidence="5" id="KW-0862">Zinc</keyword>
<dbReference type="InterPro" id="IPR049730">
    <property type="entry name" value="SNF2/RAD54-like_C"/>
</dbReference>
<comment type="caution">
    <text evidence="12">The sequence shown here is derived from an EMBL/GenBank/DDBJ whole genome shotgun (WGS) entry which is preliminary data.</text>
</comment>
<dbReference type="Proteomes" id="UP000197138">
    <property type="component" value="Unassembled WGS sequence"/>
</dbReference>
<dbReference type="InterPro" id="IPR000330">
    <property type="entry name" value="SNF2_N"/>
</dbReference>
<dbReference type="SUPFAM" id="SSF81383">
    <property type="entry name" value="F-box domain"/>
    <property type="match status" value="1"/>
</dbReference>
<dbReference type="GO" id="GO:0008094">
    <property type="term" value="F:ATP-dependent activity, acting on DNA"/>
    <property type="evidence" value="ECO:0007669"/>
    <property type="project" value="TreeGrafter"/>
</dbReference>